<feature type="region of interest" description="Disordered" evidence="1">
    <location>
        <begin position="64"/>
        <end position="122"/>
    </location>
</feature>
<evidence type="ECO:0000313" key="2">
    <source>
        <dbReference type="EMBL" id="KIK25453.1"/>
    </source>
</evidence>
<accession>A0A0D0A089</accession>
<dbReference type="HOGENOM" id="CLU_1475717_0_0_1"/>
<dbReference type="AlphaFoldDB" id="A0A0D0A089"/>
<feature type="region of interest" description="Disordered" evidence="1">
    <location>
        <begin position="1"/>
        <end position="40"/>
    </location>
</feature>
<sequence>MPPGRGCQAEVKSGDAVDPPVPHSHHAASSRHSTWATAGQGGHAIQLEKVGLAVEACKWPPKPLYQIPEDEPVNDMAPTLHQRKKRTLKVATKSKDRGLGTLPSNVPNDQSSQLLASQDEQPAMPEDVLQPSLTSCPSGSCFGLQLENPPVPTYVGSQTTDTYEREHINTSTLSHTKKGGFDTIVTKS</sequence>
<keyword evidence="3" id="KW-1185">Reference proteome</keyword>
<evidence type="ECO:0000256" key="1">
    <source>
        <dbReference type="SAM" id="MobiDB-lite"/>
    </source>
</evidence>
<protein>
    <submittedName>
        <fullName evidence="2">Uncharacterized protein</fullName>
    </submittedName>
</protein>
<dbReference type="EMBL" id="KN833708">
    <property type="protein sequence ID" value="KIK25453.1"/>
    <property type="molecule type" value="Genomic_DNA"/>
</dbReference>
<gene>
    <name evidence="2" type="ORF">PISMIDRAFT_9642</name>
</gene>
<feature type="compositionally biased region" description="Polar residues" evidence="1">
    <location>
        <begin position="102"/>
        <end position="120"/>
    </location>
</feature>
<proteinExistence type="predicted"/>
<evidence type="ECO:0000313" key="3">
    <source>
        <dbReference type="Proteomes" id="UP000054018"/>
    </source>
</evidence>
<reference evidence="2 3" key="1">
    <citation type="submission" date="2014-04" db="EMBL/GenBank/DDBJ databases">
        <authorList>
            <consortium name="DOE Joint Genome Institute"/>
            <person name="Kuo A."/>
            <person name="Kohler A."/>
            <person name="Costa M.D."/>
            <person name="Nagy L.G."/>
            <person name="Floudas D."/>
            <person name="Copeland A."/>
            <person name="Barry K.W."/>
            <person name="Cichocki N."/>
            <person name="Veneault-Fourrey C."/>
            <person name="LaButti K."/>
            <person name="Lindquist E.A."/>
            <person name="Lipzen A."/>
            <person name="Lundell T."/>
            <person name="Morin E."/>
            <person name="Murat C."/>
            <person name="Sun H."/>
            <person name="Tunlid A."/>
            <person name="Henrissat B."/>
            <person name="Grigoriev I.V."/>
            <person name="Hibbett D.S."/>
            <person name="Martin F."/>
            <person name="Nordberg H.P."/>
            <person name="Cantor M.N."/>
            <person name="Hua S.X."/>
        </authorList>
    </citation>
    <scope>NUCLEOTIDE SEQUENCE [LARGE SCALE GENOMIC DNA]</scope>
    <source>
        <strain evidence="2 3">441</strain>
    </source>
</reference>
<reference evidence="3" key="2">
    <citation type="submission" date="2015-01" db="EMBL/GenBank/DDBJ databases">
        <title>Evolutionary Origins and Diversification of the Mycorrhizal Mutualists.</title>
        <authorList>
            <consortium name="DOE Joint Genome Institute"/>
            <consortium name="Mycorrhizal Genomics Consortium"/>
            <person name="Kohler A."/>
            <person name="Kuo A."/>
            <person name="Nagy L.G."/>
            <person name="Floudas D."/>
            <person name="Copeland A."/>
            <person name="Barry K.W."/>
            <person name="Cichocki N."/>
            <person name="Veneault-Fourrey C."/>
            <person name="LaButti K."/>
            <person name="Lindquist E.A."/>
            <person name="Lipzen A."/>
            <person name="Lundell T."/>
            <person name="Morin E."/>
            <person name="Murat C."/>
            <person name="Riley R."/>
            <person name="Ohm R."/>
            <person name="Sun H."/>
            <person name="Tunlid A."/>
            <person name="Henrissat B."/>
            <person name="Grigoriev I.V."/>
            <person name="Hibbett D.S."/>
            <person name="Martin F."/>
        </authorList>
    </citation>
    <scope>NUCLEOTIDE SEQUENCE [LARGE SCALE GENOMIC DNA]</scope>
    <source>
        <strain evidence="3">441</strain>
    </source>
</reference>
<dbReference type="Proteomes" id="UP000054018">
    <property type="component" value="Unassembled WGS sequence"/>
</dbReference>
<organism evidence="2 3">
    <name type="scientific">Pisolithus microcarpus 441</name>
    <dbReference type="NCBI Taxonomy" id="765257"/>
    <lineage>
        <taxon>Eukaryota</taxon>
        <taxon>Fungi</taxon>
        <taxon>Dikarya</taxon>
        <taxon>Basidiomycota</taxon>
        <taxon>Agaricomycotina</taxon>
        <taxon>Agaricomycetes</taxon>
        <taxon>Agaricomycetidae</taxon>
        <taxon>Boletales</taxon>
        <taxon>Sclerodermatineae</taxon>
        <taxon>Pisolithaceae</taxon>
        <taxon>Pisolithus</taxon>
    </lineage>
</organism>
<name>A0A0D0A089_9AGAM</name>